<dbReference type="InterPro" id="IPR050832">
    <property type="entry name" value="Bact_Acetyltransf"/>
</dbReference>
<evidence type="ECO:0000256" key="1">
    <source>
        <dbReference type="ARBA" id="ARBA00022679"/>
    </source>
</evidence>
<dbReference type="Proteomes" id="UP000327179">
    <property type="component" value="Chromosome"/>
</dbReference>
<dbReference type="RefSeq" id="WP_151134087.1">
    <property type="nucleotide sequence ID" value="NZ_CP043311.1"/>
</dbReference>
<name>A0A5J6QRW9_9GAMM</name>
<feature type="domain" description="N-acetyltransferase" evidence="3">
    <location>
        <begin position="3"/>
        <end position="150"/>
    </location>
</feature>
<keyword evidence="5" id="KW-1185">Reference proteome</keyword>
<dbReference type="Gene3D" id="3.40.630.30">
    <property type="match status" value="1"/>
</dbReference>
<dbReference type="SUPFAM" id="SSF55729">
    <property type="entry name" value="Acyl-CoA N-acyltransferases (Nat)"/>
    <property type="match status" value="1"/>
</dbReference>
<dbReference type="GO" id="GO:0016747">
    <property type="term" value="F:acyltransferase activity, transferring groups other than amino-acyl groups"/>
    <property type="evidence" value="ECO:0007669"/>
    <property type="project" value="InterPro"/>
</dbReference>
<dbReference type="InterPro" id="IPR021770">
    <property type="entry name" value="DUF3335"/>
</dbReference>
<accession>A0A5J6QRW9</accession>
<gene>
    <name evidence="4" type="ORF">FXN65_15790</name>
</gene>
<protein>
    <submittedName>
        <fullName evidence="4">GNAT family N-acetyltransferase</fullName>
    </submittedName>
</protein>
<dbReference type="InterPro" id="IPR000182">
    <property type="entry name" value="GNAT_dom"/>
</dbReference>
<keyword evidence="1 4" id="KW-0808">Transferase</keyword>
<dbReference type="Pfam" id="PF00583">
    <property type="entry name" value="Acetyltransf_1"/>
    <property type="match status" value="1"/>
</dbReference>
<evidence type="ECO:0000259" key="3">
    <source>
        <dbReference type="PROSITE" id="PS51186"/>
    </source>
</evidence>
<reference evidence="4 5" key="1">
    <citation type="submission" date="2019-08" db="EMBL/GenBank/DDBJ databases">
        <title>Whole-genome Sequencing of e-waste polymer degrading bacterium Pseudomonas sp. strain PE08.</title>
        <authorList>
            <person name="Kirdat K."/>
            <person name="Debbarma P."/>
            <person name="Narawade N."/>
            <person name="Suyal D."/>
            <person name="Thorat V."/>
            <person name="Shouche Y."/>
            <person name="Goel R."/>
            <person name="Yadav A."/>
        </authorList>
    </citation>
    <scope>NUCLEOTIDE SEQUENCE [LARGE SCALE GENOMIC DNA]</scope>
    <source>
        <strain evidence="4 5">PE08</strain>
    </source>
</reference>
<dbReference type="AlphaFoldDB" id="A0A5J6QRW9"/>
<dbReference type="EMBL" id="CP043311">
    <property type="protein sequence ID" value="QEY63446.1"/>
    <property type="molecule type" value="Genomic_DNA"/>
</dbReference>
<sequence>MNLLLRAATLDDLSALVELESRCFEVARLGRQQFRWMMLEANGCLMVAEGDGHSLLGYALVLFRQGSTLARLHSVATDPRARGNGIGQRLLDMAEASAREHDCAYLRLEVCPDDRDAVALFERNGYDHLELLSDFFPDHREALRMEKRVVRHPQALQRPVPYYHQTTEFTCGPACLLMAMGALDGAVPGNHQDELRLWREASSVHMPGGHGGCSPHGLALAAWRRGYRVRLHLSDKGPLFLDEVRNAGKREVIRQAHEDFCSALENTDVEQHLGDELDLRPVLAAGGQPLVLVDGHRRSRSRAPHWVLVTDCDHNFIYMHDPNAERSLHRRAQDCQHIPVTHREFERISRFGLGKQRAAVVLYPRGT</sequence>
<organism evidence="4 5">
    <name type="scientific">Metapseudomonas lalkuanensis</name>
    <dbReference type="NCBI Taxonomy" id="2604832"/>
    <lineage>
        <taxon>Bacteria</taxon>
        <taxon>Pseudomonadati</taxon>
        <taxon>Pseudomonadota</taxon>
        <taxon>Gammaproteobacteria</taxon>
        <taxon>Pseudomonadales</taxon>
        <taxon>Pseudomonadaceae</taxon>
        <taxon>Metapseudomonas</taxon>
    </lineage>
</organism>
<evidence type="ECO:0000256" key="2">
    <source>
        <dbReference type="ARBA" id="ARBA00023315"/>
    </source>
</evidence>
<evidence type="ECO:0000313" key="5">
    <source>
        <dbReference type="Proteomes" id="UP000327179"/>
    </source>
</evidence>
<proteinExistence type="predicted"/>
<dbReference type="Gene3D" id="3.90.70.10">
    <property type="entry name" value="Cysteine proteinases"/>
    <property type="match status" value="1"/>
</dbReference>
<keyword evidence="2" id="KW-0012">Acyltransferase</keyword>
<dbReference type="Pfam" id="PF11814">
    <property type="entry name" value="DUF3335"/>
    <property type="match status" value="1"/>
</dbReference>
<dbReference type="PANTHER" id="PTHR43877">
    <property type="entry name" value="AMINOALKYLPHOSPHONATE N-ACETYLTRANSFERASE-RELATED-RELATED"/>
    <property type="match status" value="1"/>
</dbReference>
<dbReference type="InterPro" id="IPR016181">
    <property type="entry name" value="Acyl_CoA_acyltransferase"/>
</dbReference>
<dbReference type="CDD" id="cd04301">
    <property type="entry name" value="NAT_SF"/>
    <property type="match status" value="1"/>
</dbReference>
<dbReference type="KEGG" id="plal:FXN65_15790"/>
<dbReference type="PROSITE" id="PS51186">
    <property type="entry name" value="GNAT"/>
    <property type="match status" value="1"/>
</dbReference>
<evidence type="ECO:0000313" key="4">
    <source>
        <dbReference type="EMBL" id="QEY63446.1"/>
    </source>
</evidence>